<protein>
    <submittedName>
        <fullName evidence="2">Uncharacterized protein</fullName>
    </submittedName>
</protein>
<keyword evidence="1" id="KW-0472">Membrane</keyword>
<dbReference type="EMBL" id="JBHRXZ010000017">
    <property type="protein sequence ID" value="MFC3607552.1"/>
    <property type="molecule type" value="Genomic_DNA"/>
</dbReference>
<keyword evidence="3" id="KW-1185">Reference proteome</keyword>
<gene>
    <name evidence="2" type="ORF">ACFOMF_07170</name>
</gene>
<accession>A0ABV7T5D8</accession>
<dbReference type="RefSeq" id="WP_386362911.1">
    <property type="nucleotide sequence ID" value="NZ_JBHRXZ010000017.1"/>
</dbReference>
<evidence type="ECO:0000313" key="3">
    <source>
        <dbReference type="Proteomes" id="UP001595630"/>
    </source>
</evidence>
<organism evidence="2 3">
    <name type="scientific">Stutzerimonas tarimensis</name>
    <dbReference type="NCBI Taxonomy" id="1507735"/>
    <lineage>
        <taxon>Bacteria</taxon>
        <taxon>Pseudomonadati</taxon>
        <taxon>Pseudomonadota</taxon>
        <taxon>Gammaproteobacteria</taxon>
        <taxon>Pseudomonadales</taxon>
        <taxon>Pseudomonadaceae</taxon>
        <taxon>Stutzerimonas</taxon>
    </lineage>
</organism>
<reference evidence="3" key="1">
    <citation type="journal article" date="2019" name="Int. J. Syst. Evol. Microbiol.">
        <title>The Global Catalogue of Microorganisms (GCM) 10K type strain sequencing project: providing services to taxonomists for standard genome sequencing and annotation.</title>
        <authorList>
            <consortium name="The Broad Institute Genomics Platform"/>
            <consortium name="The Broad Institute Genome Sequencing Center for Infectious Disease"/>
            <person name="Wu L."/>
            <person name="Ma J."/>
        </authorList>
    </citation>
    <scope>NUCLEOTIDE SEQUENCE [LARGE SCALE GENOMIC DNA]</scope>
    <source>
        <strain evidence="3">KCTC 42447</strain>
    </source>
</reference>
<feature type="transmembrane region" description="Helical" evidence="1">
    <location>
        <begin position="6"/>
        <end position="39"/>
    </location>
</feature>
<comment type="caution">
    <text evidence="2">The sequence shown here is derived from an EMBL/GenBank/DDBJ whole genome shotgun (WGS) entry which is preliminary data.</text>
</comment>
<keyword evidence="1" id="KW-1133">Transmembrane helix</keyword>
<evidence type="ECO:0000313" key="2">
    <source>
        <dbReference type="EMBL" id="MFC3607552.1"/>
    </source>
</evidence>
<proteinExistence type="predicted"/>
<keyword evidence="1" id="KW-0812">Transmembrane</keyword>
<sequence>MVYIRWIGLIACSIAALAYLALGNFNLAGLMLALAAISLINIRRPRGDRRDLPQDKGKRDL</sequence>
<evidence type="ECO:0000256" key="1">
    <source>
        <dbReference type="SAM" id="Phobius"/>
    </source>
</evidence>
<dbReference type="Proteomes" id="UP001595630">
    <property type="component" value="Unassembled WGS sequence"/>
</dbReference>
<name>A0ABV7T5D8_9GAMM</name>